<protein>
    <recommendedName>
        <fullName evidence="3">Transposase</fullName>
    </recommendedName>
</protein>
<keyword evidence="2" id="KW-1185">Reference proteome</keyword>
<evidence type="ECO:0000313" key="1">
    <source>
        <dbReference type="EMBL" id="BBO66623.1"/>
    </source>
</evidence>
<accession>A0A5K7YDA8</accession>
<dbReference type="GO" id="GO:0004803">
    <property type="term" value="F:transposase activity"/>
    <property type="evidence" value="ECO:0007669"/>
    <property type="project" value="InterPro"/>
</dbReference>
<dbReference type="GO" id="GO:0003677">
    <property type="term" value="F:DNA binding"/>
    <property type="evidence" value="ECO:0007669"/>
    <property type="project" value="InterPro"/>
</dbReference>
<sequence length="70" mass="8607">MHFLGAKKNILAMARAKRHYIPGQIWHITHRCHKREFLLKFAKDKRRWLQWLYEAKKRYGLVILNYTVTL</sequence>
<reference evidence="1 2" key="1">
    <citation type="submission" date="2019-11" db="EMBL/GenBank/DDBJ databases">
        <title>Comparative genomics of hydrocarbon-degrading Desulfosarcina strains.</title>
        <authorList>
            <person name="Watanabe M."/>
            <person name="Kojima H."/>
            <person name="Fukui M."/>
        </authorList>
    </citation>
    <scope>NUCLEOTIDE SEQUENCE [LARGE SCALE GENOMIC DNA]</scope>
    <source>
        <strain evidence="1 2">PL12</strain>
    </source>
</reference>
<proteinExistence type="predicted"/>
<dbReference type="EMBL" id="AP021874">
    <property type="protein sequence ID" value="BBO66623.1"/>
    <property type="molecule type" value="Genomic_DNA"/>
</dbReference>
<evidence type="ECO:0008006" key="3">
    <source>
        <dbReference type="Google" id="ProtNLM"/>
    </source>
</evidence>
<dbReference type="PANTHER" id="PTHR34322">
    <property type="entry name" value="TRANSPOSASE, Y1_TNP DOMAIN-CONTAINING"/>
    <property type="match status" value="1"/>
</dbReference>
<dbReference type="SUPFAM" id="SSF143422">
    <property type="entry name" value="Transposase IS200-like"/>
    <property type="match status" value="1"/>
</dbReference>
<dbReference type="AlphaFoldDB" id="A0A5K7YDA8"/>
<dbReference type="Gene3D" id="3.30.70.1290">
    <property type="entry name" value="Transposase IS200-like"/>
    <property type="match status" value="1"/>
</dbReference>
<dbReference type="GO" id="GO:0006313">
    <property type="term" value="P:DNA transposition"/>
    <property type="evidence" value="ECO:0007669"/>
    <property type="project" value="InterPro"/>
</dbReference>
<name>A0A5K7YDA8_9BACT</name>
<dbReference type="Proteomes" id="UP000427906">
    <property type="component" value="Chromosome"/>
</dbReference>
<dbReference type="PANTHER" id="PTHR34322:SF2">
    <property type="entry name" value="TRANSPOSASE IS200-LIKE DOMAIN-CONTAINING PROTEIN"/>
    <property type="match status" value="1"/>
</dbReference>
<organism evidence="1 2">
    <name type="scientific">Desulfosarcina alkanivorans</name>
    <dbReference type="NCBI Taxonomy" id="571177"/>
    <lineage>
        <taxon>Bacteria</taxon>
        <taxon>Pseudomonadati</taxon>
        <taxon>Thermodesulfobacteriota</taxon>
        <taxon>Desulfobacteria</taxon>
        <taxon>Desulfobacterales</taxon>
        <taxon>Desulfosarcinaceae</taxon>
        <taxon>Desulfosarcina</taxon>
    </lineage>
</organism>
<evidence type="ECO:0000313" key="2">
    <source>
        <dbReference type="Proteomes" id="UP000427906"/>
    </source>
</evidence>
<dbReference type="InterPro" id="IPR036515">
    <property type="entry name" value="Transposase_17_sf"/>
</dbReference>
<dbReference type="KEGG" id="dalk:DSCA_05530"/>
<gene>
    <name evidence="1" type="ORF">DSCA_05530</name>
</gene>